<dbReference type="GO" id="GO:0004553">
    <property type="term" value="F:hydrolase activity, hydrolyzing O-glycosyl compounds"/>
    <property type="evidence" value="ECO:0007669"/>
    <property type="project" value="InterPro"/>
</dbReference>
<dbReference type="GO" id="GO:0016052">
    <property type="term" value="P:carbohydrate catabolic process"/>
    <property type="evidence" value="ECO:0007669"/>
    <property type="project" value="InterPro"/>
</dbReference>
<dbReference type="SUPFAM" id="SSF49344">
    <property type="entry name" value="CBD9-like"/>
    <property type="match status" value="1"/>
</dbReference>
<dbReference type="PANTHER" id="PTHR35532">
    <property type="entry name" value="SIMILAR TO POLYHYDROXYALKANOATE DEPOLYMERASE"/>
    <property type="match status" value="1"/>
</dbReference>
<dbReference type="PANTHER" id="PTHR35532:SF5">
    <property type="entry name" value="CARBOHYDRATE-BINDING DOMAIN-CONTAINING PROTEIN"/>
    <property type="match status" value="1"/>
</dbReference>
<comment type="caution">
    <text evidence="2">The sequence shown here is derived from an EMBL/GenBank/DDBJ whole genome shotgun (WGS) entry which is preliminary data.</text>
</comment>
<dbReference type="Gene3D" id="2.60.40.1190">
    <property type="match status" value="1"/>
</dbReference>
<keyword evidence="3" id="KW-1185">Reference proteome</keyword>
<dbReference type="Proteomes" id="UP000326903">
    <property type="component" value="Unassembled WGS sequence"/>
</dbReference>
<dbReference type="InterPro" id="IPR010502">
    <property type="entry name" value="Carb-bd_dom_fam9"/>
</dbReference>
<dbReference type="CDD" id="cd09620">
    <property type="entry name" value="CBM9_like_3"/>
    <property type="match status" value="1"/>
</dbReference>
<sequence length="374" mass="43432">MYLRIKTGVLIFSALFASLFFKRVDAQISKVDFERLLQVPLQYTVLRTTGQMTIDGKDDEPDWSKAPWTEFFTDIKSGADSNPLIKSHCKMLWDDDYLYLFVSLDETNLWASLTEHDSPVFQDNAFEMFIDPSGTNFNYFEFQINAYGTVWDLFMPKPYRNGGKNLTSWDLKGLKKAVQLNGTINNPNDTDQGWSIELAVPFKSLNLSGDQPPGIGTTWRMNFSRVKWDIDTLNGSYHRRKDINTGKPLPEHYNVWSPQGIVNLHCPERWGYVQFSDQLSPKGFLSEKTEKLKLILWKYYYLQQEFKRVNGKYSNNLKQLKKMYKDGPSLNEKDFEIKLYADEYQFLIKGSYPGVDHLLSVDEEGELNIDNLSK</sequence>
<dbReference type="RefSeq" id="WP_150415946.1">
    <property type="nucleotide sequence ID" value="NZ_VYQF01000005.1"/>
</dbReference>
<dbReference type="GO" id="GO:0030246">
    <property type="term" value="F:carbohydrate binding"/>
    <property type="evidence" value="ECO:0007669"/>
    <property type="project" value="InterPro"/>
</dbReference>
<reference evidence="2 3" key="1">
    <citation type="submission" date="2019-09" db="EMBL/GenBank/DDBJ databases">
        <title>Draft genome sequence of Ginsengibacter sp. BR5-29.</title>
        <authorList>
            <person name="Im W.-T."/>
        </authorList>
    </citation>
    <scope>NUCLEOTIDE SEQUENCE [LARGE SCALE GENOMIC DNA]</scope>
    <source>
        <strain evidence="2 3">BR5-29</strain>
    </source>
</reference>
<evidence type="ECO:0000313" key="3">
    <source>
        <dbReference type="Proteomes" id="UP000326903"/>
    </source>
</evidence>
<name>A0A5J5IDL0_9BACT</name>
<dbReference type="Pfam" id="PF06452">
    <property type="entry name" value="CBM9_1"/>
    <property type="match status" value="1"/>
</dbReference>
<feature type="domain" description="Carbohydrate-binding" evidence="1">
    <location>
        <begin position="54"/>
        <end position="154"/>
    </location>
</feature>
<protein>
    <submittedName>
        <fullName evidence="2">Carbohydrate-binding family 9-like protein</fullName>
    </submittedName>
</protein>
<evidence type="ECO:0000313" key="2">
    <source>
        <dbReference type="EMBL" id="KAA9037712.1"/>
    </source>
</evidence>
<dbReference type="EMBL" id="VYQF01000005">
    <property type="protein sequence ID" value="KAA9037712.1"/>
    <property type="molecule type" value="Genomic_DNA"/>
</dbReference>
<gene>
    <name evidence="2" type="ORF">FW778_16595</name>
</gene>
<proteinExistence type="predicted"/>
<evidence type="ECO:0000259" key="1">
    <source>
        <dbReference type="Pfam" id="PF06452"/>
    </source>
</evidence>
<dbReference type="AlphaFoldDB" id="A0A5J5IDL0"/>
<organism evidence="2 3">
    <name type="scientific">Ginsengibacter hankyongi</name>
    <dbReference type="NCBI Taxonomy" id="2607284"/>
    <lineage>
        <taxon>Bacteria</taxon>
        <taxon>Pseudomonadati</taxon>
        <taxon>Bacteroidota</taxon>
        <taxon>Chitinophagia</taxon>
        <taxon>Chitinophagales</taxon>
        <taxon>Chitinophagaceae</taxon>
        <taxon>Ginsengibacter</taxon>
    </lineage>
</organism>
<accession>A0A5J5IDL0</accession>